<organism evidence="2 3">
    <name type="scientific">Ceratodon purpureus</name>
    <name type="common">Fire moss</name>
    <name type="synonym">Dicranum purpureum</name>
    <dbReference type="NCBI Taxonomy" id="3225"/>
    <lineage>
        <taxon>Eukaryota</taxon>
        <taxon>Viridiplantae</taxon>
        <taxon>Streptophyta</taxon>
        <taxon>Embryophyta</taxon>
        <taxon>Bryophyta</taxon>
        <taxon>Bryophytina</taxon>
        <taxon>Bryopsida</taxon>
        <taxon>Dicranidae</taxon>
        <taxon>Pseudoditrichales</taxon>
        <taxon>Ditrichaceae</taxon>
        <taxon>Ceratodon</taxon>
    </lineage>
</organism>
<feature type="region of interest" description="Disordered" evidence="1">
    <location>
        <begin position="180"/>
        <end position="216"/>
    </location>
</feature>
<feature type="compositionally biased region" description="Polar residues" evidence="1">
    <location>
        <begin position="180"/>
        <end position="210"/>
    </location>
</feature>
<reference evidence="2" key="1">
    <citation type="submission" date="2020-06" db="EMBL/GenBank/DDBJ databases">
        <title>WGS assembly of Ceratodon purpureus strain R40.</title>
        <authorList>
            <person name="Carey S.B."/>
            <person name="Jenkins J."/>
            <person name="Shu S."/>
            <person name="Lovell J.T."/>
            <person name="Sreedasyam A."/>
            <person name="Maumus F."/>
            <person name="Tiley G.P."/>
            <person name="Fernandez-Pozo N."/>
            <person name="Barry K."/>
            <person name="Chen C."/>
            <person name="Wang M."/>
            <person name="Lipzen A."/>
            <person name="Daum C."/>
            <person name="Saski C.A."/>
            <person name="Payton A.C."/>
            <person name="Mcbreen J.C."/>
            <person name="Conrad R.E."/>
            <person name="Kollar L.M."/>
            <person name="Olsson S."/>
            <person name="Huttunen S."/>
            <person name="Landis J.B."/>
            <person name="Wickett N.J."/>
            <person name="Johnson M.G."/>
            <person name="Rensing S.A."/>
            <person name="Grimwood J."/>
            <person name="Schmutz J."/>
            <person name="Mcdaniel S.F."/>
        </authorList>
    </citation>
    <scope>NUCLEOTIDE SEQUENCE</scope>
    <source>
        <strain evidence="2">R40</strain>
    </source>
</reference>
<proteinExistence type="predicted"/>
<dbReference type="AlphaFoldDB" id="A0A8T0IX65"/>
<keyword evidence="3" id="KW-1185">Reference proteome</keyword>
<dbReference type="EMBL" id="CM026422">
    <property type="protein sequence ID" value="KAG0586943.1"/>
    <property type="molecule type" value="Genomic_DNA"/>
</dbReference>
<protein>
    <submittedName>
        <fullName evidence="2">Uncharacterized protein</fullName>
    </submittedName>
</protein>
<name>A0A8T0IX65_CERPU</name>
<evidence type="ECO:0000256" key="1">
    <source>
        <dbReference type="SAM" id="MobiDB-lite"/>
    </source>
</evidence>
<gene>
    <name evidence="2" type="ORF">KC19_2G129600</name>
</gene>
<sequence length="313" mass="34401">MDVVNGEIVSASTEWSIAEAWSALQPSLGRTMESSMSGSFDYLLAGNGSDWNVASPASFCSIERPFSAWGGCGVAPGHDPRPNSLALEPRAARWPSSRPLVEKHHHVGAFREFGGMQPRPNVEHHRQGWGTGVKRHFHFSPKLPLLQPDSATDLDQMLEMYESQTTQLVPGRLTSCASASSALGQADQSPTLPSSVGNSRELSLQRSGSLQEREAQSYPNSTLVSFVKRKRMRTSFSDKADVQLDCSWSHPLNLLLQKGLSSTDVGDLGRIIIPKASYMSREFGQEWETSNVSWGFGSNFMQCLLCHCKNDEL</sequence>
<accession>A0A8T0IX65</accession>
<evidence type="ECO:0000313" key="2">
    <source>
        <dbReference type="EMBL" id="KAG0586943.1"/>
    </source>
</evidence>
<comment type="caution">
    <text evidence="2">The sequence shown here is derived from an EMBL/GenBank/DDBJ whole genome shotgun (WGS) entry which is preliminary data.</text>
</comment>
<evidence type="ECO:0000313" key="3">
    <source>
        <dbReference type="Proteomes" id="UP000822688"/>
    </source>
</evidence>
<dbReference type="Proteomes" id="UP000822688">
    <property type="component" value="Chromosome 2"/>
</dbReference>